<dbReference type="NCBIfam" id="TIGR02680">
    <property type="entry name" value="TIGR02680 family protein"/>
    <property type="match status" value="1"/>
</dbReference>
<feature type="coiled-coil region" evidence="1">
    <location>
        <begin position="531"/>
        <end position="576"/>
    </location>
</feature>
<dbReference type="InterPro" id="IPR027417">
    <property type="entry name" value="P-loop_NTPase"/>
</dbReference>
<accession>A0A1M6T7B9</accession>
<feature type="coiled-coil region" evidence="1">
    <location>
        <begin position="275"/>
        <end position="394"/>
    </location>
</feature>
<sequence length="1377" mass="163294">MNKNRWMMNRAGLLNFWYYDEEEFYFADGKLLLRGTNGSGKSVTMQSFIPLLLDGNKSPERLDPFGSRARKLENYLLGEEEYGKNESTGYIYIEFKKESSGNFLTIGMGLKAKRGRGLEFWGFAITDGRRIGRDIFLYKNIGEKVPLSKTELKNRIGDGGEVKEGQKEYMAMVNKYLFGFDEIEDYDELIKLLIQLRTPKLSKDFRPTVIYEIMNNSLQPLSDDDLRPMSEAIENMDNIKSRLEDFKVSKKAADRLKNAYDQYNRYILFQKTKDYVNSQDALKNLLREEKELREKRDDYERSHKEEEKKLEELEIKKNATEERKRELEKHDSYRIKEKIAQLESSLRELEKENNNKKALLNRKKDKEREIYFKIKELEDKEEIQIKNIMEKLDEMSDIADAFRFHEQEFMKDELLKDIKKEYDFSYVRSQINLYSDRIIKARKVLDEEKAINTKYDNSIRDLENSKKDKLDSEKRVEAAKLLFSETKEEFIEKIYGWEESNKELKPSREGLIEVARRVNTYGEENSFDDIVEEIRKEYNRYEGILNNHKHKLISEKDKYKDKYEEKNEEIKEWINKKDPEPEREKKVILNRERLKNENIPFIPFYMAVDFQEDLNEDEKGILEEALVDMGILDALIIPSKYKEIVLKMDKDMSDRYLFASPKYLMHELSHKLKVDRINVSGINEEDVDNVLKSILLDEQGESTFIDETGRYGIGPIRGKTSSNYKPKYIGLSARKRFKEEMIESLHLEIDEIKEKIDEIEIEINFIEKRLEVLRQEYLAFPEKKDLEAAFSELKEAEFYYGNCLKNVEIKEEEANGIYKQLQEVKQRVYELTFNLEIPGNLEAFVSAEEDSYTYKELLLEFETEHLKLIQLVGTKEIRLRQKEEIDGDIDEINYDLVKIERSIKENTEKRKSLVEQLKISGFEEIENEINNCIKLLIKIPEEIKEAIKLSERAKSNYDQACEKIKDLCKDLDFRKHVTEIFLEAFKEEYQLGYVYTSEIEEEIYKAAKKVYNELKYMEKQDRNKDDYMRNLQEKFHENRQYLAEYNLKMDYTFAKNIEAEDERIKEAVLSQKRMDILGRVRGRYVDFFSLLDYIEEGIEENEKLLRESDRQLFEDILAKNISKKIRAKIYHSEEWVAKMNGLMESMNTSSGLSFSLSWKSKSAETEEQLDTRELVILLRKDGNLLTENELNKLSSHFRSKISEARREAEETGRKQTFHTIMKEVLDYRKWFEFRLYYRKTNENKKELTNNAFYKFSGGEKAMAMYVPLFSAVYAKYEGARKDCPRIISLDEAFAGVDENNIRDMFRLLNELELNFIINSQILWGDYDTVPSLAICELVRPNNANFVTVLRYKWNGKVKELLTNEGVEYGQSEIATTM</sequence>
<reference evidence="2 3" key="1">
    <citation type="submission" date="2016-11" db="EMBL/GenBank/DDBJ databases">
        <authorList>
            <person name="Jaros S."/>
            <person name="Januszkiewicz K."/>
            <person name="Wedrychowicz H."/>
        </authorList>
    </citation>
    <scope>NUCLEOTIDE SEQUENCE [LARGE SCALE GENOMIC DNA]</scope>
    <source>
        <strain evidence="2 3">DSM 15212</strain>
    </source>
</reference>
<keyword evidence="1" id="KW-0175">Coiled coil</keyword>
<organism evidence="2 3">
    <name type="scientific">Paramaledivibacter caminithermalis (strain DSM 15212 / CIP 107654 / DViRD3)</name>
    <name type="common">Clostridium caminithermale</name>
    <dbReference type="NCBI Taxonomy" id="1121301"/>
    <lineage>
        <taxon>Bacteria</taxon>
        <taxon>Bacillati</taxon>
        <taxon>Bacillota</taxon>
        <taxon>Clostridia</taxon>
        <taxon>Peptostreptococcales</taxon>
        <taxon>Caminicellaceae</taxon>
        <taxon>Paramaledivibacter</taxon>
    </lineage>
</organism>
<protein>
    <submittedName>
        <fullName evidence="2">TIGR02680 family protein</fullName>
    </submittedName>
</protein>
<proteinExistence type="predicted"/>
<gene>
    <name evidence="2" type="ORF">SAMN02745912_03588</name>
</gene>
<dbReference type="SUPFAM" id="SSF52540">
    <property type="entry name" value="P-loop containing nucleoside triphosphate hydrolases"/>
    <property type="match status" value="1"/>
</dbReference>
<dbReference type="Gene3D" id="3.40.50.300">
    <property type="entry name" value="P-loop containing nucleotide triphosphate hydrolases"/>
    <property type="match status" value="2"/>
</dbReference>
<keyword evidence="3" id="KW-1185">Reference proteome</keyword>
<dbReference type="EMBL" id="FRAG01000082">
    <property type="protein sequence ID" value="SHK52891.1"/>
    <property type="molecule type" value="Genomic_DNA"/>
</dbReference>
<feature type="coiled-coil region" evidence="1">
    <location>
        <begin position="735"/>
        <end position="776"/>
    </location>
</feature>
<evidence type="ECO:0000313" key="2">
    <source>
        <dbReference type="EMBL" id="SHK52891.1"/>
    </source>
</evidence>
<dbReference type="Proteomes" id="UP000184465">
    <property type="component" value="Unassembled WGS sequence"/>
</dbReference>
<dbReference type="OrthoDB" id="9776649at2"/>
<dbReference type="RefSeq" id="WP_073153238.1">
    <property type="nucleotide sequence ID" value="NZ_FRAG01000082.1"/>
</dbReference>
<dbReference type="InterPro" id="IPR013496">
    <property type="entry name" value="CHP02680"/>
</dbReference>
<evidence type="ECO:0000313" key="3">
    <source>
        <dbReference type="Proteomes" id="UP000184465"/>
    </source>
</evidence>
<evidence type="ECO:0000256" key="1">
    <source>
        <dbReference type="SAM" id="Coils"/>
    </source>
</evidence>
<dbReference type="Pfam" id="PF13558">
    <property type="entry name" value="SbcC_Walker_B"/>
    <property type="match status" value="1"/>
</dbReference>
<dbReference type="STRING" id="1121301.SAMN02745912_03588"/>
<name>A0A1M6T7B9_PARC5</name>